<dbReference type="InterPro" id="IPR006285">
    <property type="entry name" value="Atg7"/>
</dbReference>
<evidence type="ECO:0000256" key="4">
    <source>
        <dbReference type="ARBA" id="ARBA00022927"/>
    </source>
</evidence>
<dbReference type="Gene3D" id="3.40.50.720">
    <property type="entry name" value="NAD(P)-binding Rossmann-like Domain"/>
    <property type="match status" value="1"/>
</dbReference>
<sequence length="690" mass="75638">MPILQFSPLLSSPSPAFFQSLSKHKLEIAKLDDRVVAVQAEYTESRFVRDREKEEGEEGDWVGLPGTVDLGAGALDPSMPSSTQHSVPISGILKNYNTIEEFKSADKQAIFQDVVDLIKKTSDDGLPSLSPFLLLTFSDLKKYKFYYWFAFPGIVQKPAWHVTDDGWKSVPSALVMSIRSQLPEFKALHPTAPRGSYLMRKVSNEFHLLAPLTSYQAFFQGTIPEERYLVFSDPSALPQNPGWPLRNDLFYLSSVHGCRSINVIGLRGGEGASIQGTVFVPEQNQAEQESEVGLKGEQEVLKAVGWEKNEKGKLGPRVVDLGASMDPTRLAAQAVDLNLKLMRWRILPELDLEKISGTKCLLLGAGTLGCYVSRVLMGWGVRTITFADSATVSFSNPVRQPLFEFEDSLNGGKDKAPAAADALKRIFPGVNATGHTLSIPMPGHPISPSSLISTQESVSKLEDLIDSHDVIFLLMDSRESRWLPTLLGAARGKIVINAALGFDSYLVMRHGEGPSSEIGKGDEKRSRLACYFCQDSNALGNSLNDRTLDQMCTVSRPGLAPIASATAVELLVALLCHPEGIAAPADKLPSKTTEDLSDKMYKSPLGMVPHQLRGGLSTYQTLNLSGEAFELCTACSSHVIDDYRSKGFSMLLESFNDPTYLPRLTGLDKLNEETEGVMKSLDWEDDEGDL</sequence>
<feature type="domain" description="THIF-type NAD/FAD binding fold" evidence="8">
    <location>
        <begin position="342"/>
        <end position="579"/>
    </location>
</feature>
<keyword evidence="7" id="KW-0963">Cytoplasm</keyword>
<dbReference type="GO" id="GO:0019779">
    <property type="term" value="F:Atg8 activating enzyme activity"/>
    <property type="evidence" value="ECO:0007669"/>
    <property type="project" value="TreeGrafter"/>
</dbReference>
<feature type="domain" description="Ubiquitin-like modifier-activating enzyme Atg7 N-terminal" evidence="9">
    <location>
        <begin position="4"/>
        <end position="325"/>
    </location>
</feature>
<evidence type="ECO:0000256" key="7">
    <source>
        <dbReference type="RuleBase" id="RU366022"/>
    </source>
</evidence>
<comment type="subcellular location">
    <subcellularLocation>
        <location evidence="7">Cytoplasm</location>
    </subcellularLocation>
    <subcellularLocation>
        <location evidence="7">Preautophagosomal structure</location>
    </subcellularLocation>
</comment>
<dbReference type="EMBL" id="LN483332">
    <property type="protein sequence ID" value="CED85092.1"/>
    <property type="molecule type" value="Genomic_DNA"/>
</dbReference>
<evidence type="ECO:0000259" key="9">
    <source>
        <dbReference type="Pfam" id="PF16420"/>
    </source>
</evidence>
<accession>A0A0F7SSC5</accession>
<dbReference type="Pfam" id="PF00899">
    <property type="entry name" value="ThiF"/>
    <property type="match status" value="1"/>
</dbReference>
<dbReference type="PANTHER" id="PTHR10953:SF3">
    <property type="entry name" value="UBIQUITIN-LIKE MODIFIER-ACTIVATING ENZYME ATG7"/>
    <property type="match status" value="1"/>
</dbReference>
<comment type="function">
    <text evidence="7">E1-like activating enzyme involved in the 2 ubiquitin-like systems required for cytoplasm to vacuole transport (Cvt) and autophagy. Activates ATG12 for its conjugation with ATG5 and ATG8 for its conjugation with phosphatidylethanolamine. Both systems are needed for the ATG8 association to Cvt vesicles and autophagosomes membranes. Autophagy is essential for maintenance of amino acid levels and protein synthesis under nitrogen starvation. Required for selective autophagic degradation of the nucleus (nucleophagy) as well as for mitophagy which contributes to regulate mitochondrial quantity and quality by eliminating the mitochondria to a basal level to fulfill cellular energy requirements and preventing excess ROS production.</text>
</comment>
<evidence type="ECO:0000259" key="8">
    <source>
        <dbReference type="Pfam" id="PF00899"/>
    </source>
</evidence>
<dbReference type="CDD" id="cd01486">
    <property type="entry name" value="Apg7"/>
    <property type="match status" value="1"/>
</dbReference>
<dbReference type="InterPro" id="IPR042522">
    <property type="entry name" value="Atg7_N_1"/>
</dbReference>
<dbReference type="InterPro" id="IPR000594">
    <property type="entry name" value="ThiF_NAD_FAD-bd"/>
</dbReference>
<proteinExistence type="inferred from homology"/>
<comment type="similarity">
    <text evidence="1 7">Belongs to the ATG7 family.</text>
</comment>
<dbReference type="InterPro" id="IPR042523">
    <property type="entry name" value="Atg7_N_2"/>
</dbReference>
<name>A0A0F7SSC5_PHARH</name>
<evidence type="ECO:0000256" key="2">
    <source>
        <dbReference type="ARBA" id="ARBA00017647"/>
    </source>
</evidence>
<evidence type="ECO:0000313" key="10">
    <source>
        <dbReference type="EMBL" id="CED85092.1"/>
    </source>
</evidence>
<dbReference type="Pfam" id="PF16420">
    <property type="entry name" value="ATG7_N"/>
    <property type="match status" value="1"/>
</dbReference>
<dbReference type="InterPro" id="IPR035985">
    <property type="entry name" value="Ubiquitin-activating_enz"/>
</dbReference>
<dbReference type="NCBIfam" id="TIGR01381">
    <property type="entry name" value="E1_like_apg7"/>
    <property type="match status" value="1"/>
</dbReference>
<dbReference type="GO" id="GO:0000407">
    <property type="term" value="C:phagophore assembly site"/>
    <property type="evidence" value="ECO:0007669"/>
    <property type="project" value="UniProtKB-SubCell"/>
</dbReference>
<dbReference type="InterPro" id="IPR045886">
    <property type="entry name" value="ThiF/MoeB/HesA"/>
</dbReference>
<protein>
    <recommendedName>
        <fullName evidence="2 7">Ubiquitin-like modifier-activating enzyme ATG7</fullName>
    </recommendedName>
    <alternativeName>
        <fullName evidence="7">Autophagy-related protein 7</fullName>
    </alternativeName>
</protein>
<organism evidence="10">
    <name type="scientific">Phaffia rhodozyma</name>
    <name type="common">Yeast</name>
    <name type="synonym">Xanthophyllomyces dendrorhous</name>
    <dbReference type="NCBI Taxonomy" id="264483"/>
    <lineage>
        <taxon>Eukaryota</taxon>
        <taxon>Fungi</taxon>
        <taxon>Dikarya</taxon>
        <taxon>Basidiomycota</taxon>
        <taxon>Agaricomycotina</taxon>
        <taxon>Tremellomycetes</taxon>
        <taxon>Cystofilobasidiales</taxon>
        <taxon>Mrakiaceae</taxon>
        <taxon>Phaffia</taxon>
    </lineage>
</organism>
<dbReference type="GO" id="GO:0000422">
    <property type="term" value="P:autophagy of mitochondrion"/>
    <property type="evidence" value="ECO:0007669"/>
    <property type="project" value="TreeGrafter"/>
</dbReference>
<dbReference type="GO" id="GO:0000045">
    <property type="term" value="P:autophagosome assembly"/>
    <property type="evidence" value="ECO:0007669"/>
    <property type="project" value="TreeGrafter"/>
</dbReference>
<keyword evidence="7" id="KW-0833">Ubl conjugation pathway</keyword>
<keyword evidence="5 7" id="KW-0072">Autophagy</keyword>
<dbReference type="InterPro" id="IPR032197">
    <property type="entry name" value="Atg7_N"/>
</dbReference>
<evidence type="ECO:0000256" key="3">
    <source>
        <dbReference type="ARBA" id="ARBA00022448"/>
    </source>
</evidence>
<dbReference type="Gene3D" id="3.40.140.70">
    <property type="entry name" value="Ubiquitin-like modifier-activating enzyme ATG7 N-terminal domain"/>
    <property type="match status" value="1"/>
</dbReference>
<dbReference type="GO" id="GO:0006995">
    <property type="term" value="P:cellular response to nitrogen starvation"/>
    <property type="evidence" value="ECO:0007669"/>
    <property type="project" value="TreeGrafter"/>
</dbReference>
<dbReference type="FunFam" id="3.40.50.720:FF:000243">
    <property type="entry name" value="Ubiquitin-like modifier-activating enzyme ATG7"/>
    <property type="match status" value="1"/>
</dbReference>
<evidence type="ECO:0000256" key="5">
    <source>
        <dbReference type="ARBA" id="ARBA00023006"/>
    </source>
</evidence>
<dbReference type="GO" id="GO:0034727">
    <property type="term" value="P:piecemeal microautophagy of the nucleus"/>
    <property type="evidence" value="ECO:0007669"/>
    <property type="project" value="TreeGrafter"/>
</dbReference>
<dbReference type="Gene3D" id="3.40.140.100">
    <property type="entry name" value="Ubiquitin-like modifier-activating enzyme ATG7 C-terminal domain"/>
    <property type="match status" value="1"/>
</dbReference>
<dbReference type="AlphaFoldDB" id="A0A0F7SSC5"/>
<keyword evidence="4 7" id="KW-0653">Protein transport</keyword>
<feature type="active site" description="Glycyl thioester intermediate" evidence="6">
    <location>
        <position position="552"/>
    </location>
</feature>
<reference evidence="10" key="1">
    <citation type="submission" date="2014-08" db="EMBL/GenBank/DDBJ databases">
        <authorList>
            <person name="Sharma Rahul"/>
            <person name="Thines Marco"/>
        </authorList>
    </citation>
    <scope>NUCLEOTIDE SEQUENCE</scope>
</reference>
<dbReference type="SUPFAM" id="SSF69572">
    <property type="entry name" value="Activating enzymes of the ubiquitin-like proteins"/>
    <property type="match status" value="1"/>
</dbReference>
<keyword evidence="3 7" id="KW-0813">Transport</keyword>
<dbReference type="GO" id="GO:0032446">
    <property type="term" value="P:protein modification by small protein conjugation"/>
    <property type="evidence" value="ECO:0007669"/>
    <property type="project" value="TreeGrafter"/>
</dbReference>
<comment type="subunit">
    <text evidence="7">Homodimer.</text>
</comment>
<dbReference type="GO" id="GO:0019778">
    <property type="term" value="F:Atg12 activating enzyme activity"/>
    <property type="evidence" value="ECO:0007669"/>
    <property type="project" value="TreeGrafter"/>
</dbReference>
<evidence type="ECO:0000256" key="1">
    <source>
        <dbReference type="ARBA" id="ARBA00010931"/>
    </source>
</evidence>
<dbReference type="PANTHER" id="PTHR10953">
    <property type="entry name" value="UBIQUITIN-ACTIVATING ENZYME E1"/>
    <property type="match status" value="1"/>
</dbReference>
<evidence type="ECO:0000256" key="6">
    <source>
        <dbReference type="PIRSR" id="PIRSR606285-1"/>
    </source>
</evidence>
<dbReference type="GO" id="GO:0015031">
    <property type="term" value="P:protein transport"/>
    <property type="evidence" value="ECO:0007669"/>
    <property type="project" value="UniProtKB-UniRule"/>
</dbReference>